<proteinExistence type="predicted"/>
<organism evidence="1 2">
    <name type="scientific">Motilimonas cestriensis</name>
    <dbReference type="NCBI Taxonomy" id="2742685"/>
    <lineage>
        <taxon>Bacteria</taxon>
        <taxon>Pseudomonadati</taxon>
        <taxon>Pseudomonadota</taxon>
        <taxon>Gammaproteobacteria</taxon>
        <taxon>Alteromonadales</taxon>
        <taxon>Alteromonadales genera incertae sedis</taxon>
        <taxon>Motilimonas</taxon>
    </lineage>
</organism>
<dbReference type="RefSeq" id="WP_233052603.1">
    <property type="nucleotide sequence ID" value="NZ_JAIMJA010000008.1"/>
</dbReference>
<protein>
    <submittedName>
        <fullName evidence="1">Uncharacterized protein</fullName>
    </submittedName>
</protein>
<dbReference type="EMBL" id="JAIMJA010000008">
    <property type="protein sequence ID" value="MCE2595107.1"/>
    <property type="molecule type" value="Genomic_DNA"/>
</dbReference>
<reference evidence="1 2" key="1">
    <citation type="journal article" date="2022" name="Environ. Microbiol. Rep.">
        <title>Eco-phylogenetic analyses reveal divergent evolution of vitamin B12 metabolism in the marine bacterial family 'Psychromonadaceae'.</title>
        <authorList>
            <person name="Jin X."/>
            <person name="Yang Y."/>
            <person name="Cao H."/>
            <person name="Gao B."/>
            <person name="Zhao Z."/>
        </authorList>
    </citation>
    <scope>NUCLEOTIDE SEQUENCE [LARGE SCALE GENOMIC DNA]</scope>
    <source>
        <strain evidence="1 2">MKS20</strain>
    </source>
</reference>
<accession>A0ABS8WAH9</accession>
<keyword evidence="2" id="KW-1185">Reference proteome</keyword>
<name>A0ABS8WAH9_9GAMM</name>
<sequence>MLKSLIALLAIGLIFYASRFLMANLYAKHVEYELSSWPNVSNLSVEHVNKVLVSAQRANRFHPDHPYYLTLEGKVWQWLFLLSNSSDDSTLDQALILFKQALALRPHWANNHADVVRTKLWLEQIDEEFMLAFERANLYGPMTAQVHQVLAEAGLLSWAKLDKTLRQATSRHIALGLLNRQSQTEVIRFLNNQQRLAYGCALARNRVKADATIGEHQLPRVCRRK</sequence>
<gene>
    <name evidence="1" type="ORF">K6Y31_09780</name>
</gene>
<comment type="caution">
    <text evidence="1">The sequence shown here is derived from an EMBL/GenBank/DDBJ whole genome shotgun (WGS) entry which is preliminary data.</text>
</comment>
<evidence type="ECO:0000313" key="2">
    <source>
        <dbReference type="Proteomes" id="UP001201273"/>
    </source>
</evidence>
<dbReference type="Proteomes" id="UP001201273">
    <property type="component" value="Unassembled WGS sequence"/>
</dbReference>
<evidence type="ECO:0000313" key="1">
    <source>
        <dbReference type="EMBL" id="MCE2595107.1"/>
    </source>
</evidence>